<dbReference type="STRING" id="4846.A0A367KLP3"/>
<evidence type="ECO:0000313" key="2">
    <source>
        <dbReference type="EMBL" id="RCI03079.1"/>
    </source>
</evidence>
<keyword evidence="3" id="KW-1185">Reference proteome</keyword>
<evidence type="ECO:0000256" key="1">
    <source>
        <dbReference type="SAM" id="MobiDB-lite"/>
    </source>
</evidence>
<feature type="region of interest" description="Disordered" evidence="1">
    <location>
        <begin position="48"/>
        <end position="68"/>
    </location>
</feature>
<accession>A0A367KLP3</accession>
<dbReference type="Proteomes" id="UP000253551">
    <property type="component" value="Unassembled WGS sequence"/>
</dbReference>
<dbReference type="AlphaFoldDB" id="A0A367KLP3"/>
<comment type="caution">
    <text evidence="2">The sequence shown here is derived from an EMBL/GenBank/DDBJ whole genome shotgun (WGS) entry which is preliminary data.</text>
</comment>
<gene>
    <name evidence="2" type="ORF">CU098_012218</name>
</gene>
<sequence length="422" mass="48643">MALSASKATQNKESTNKIILDYLLYLSIQSRLRQARVELLELSSPLPQSEQQDDTVQKRKQVWQDTASKAEKDKNAVESIVAGILSSHCNKQIASSNAILEQRLHLCQLTNLVFGRFDALSTGQHVIAHSTARRRRHESHMVHLDDKDTTHEQDSLKKRQRIFSVPILPAFCRRHRIQNCYGCRSPYLKEKPKYAMKMNQVHQLEEDSPISNQGPFKTLDLARISPPTPPAGLIEAIPTFLCTSADMLRRALDSSHDMNIIFAGQKVMGGGMPPRWYDLFLELLTQAAIESYLCDTQAGLEPIFEIFSYGEVEDEDHEDEEEEEEEDEEQVLDEWGIRAADHHLLFPKTRTMHLYKTQVREREKEFLYVEEGVTLQAHFEKLASRYPLETFEKNIGEFILMILNMMDVPTLDKVSVLYAYWY</sequence>
<dbReference type="EMBL" id="PJQM01001153">
    <property type="protein sequence ID" value="RCI03079.1"/>
    <property type="molecule type" value="Genomic_DNA"/>
</dbReference>
<reference evidence="2 3" key="1">
    <citation type="journal article" date="2018" name="G3 (Bethesda)">
        <title>Phylogenetic and Phylogenomic Definition of Rhizopus Species.</title>
        <authorList>
            <person name="Gryganskyi A.P."/>
            <person name="Golan J."/>
            <person name="Dolatabadi S."/>
            <person name="Mondo S."/>
            <person name="Robb S."/>
            <person name="Idnurm A."/>
            <person name="Muszewska A."/>
            <person name="Steczkiewicz K."/>
            <person name="Masonjones S."/>
            <person name="Liao H.L."/>
            <person name="Gajdeczka M.T."/>
            <person name="Anike F."/>
            <person name="Vuek A."/>
            <person name="Anishchenko I.M."/>
            <person name="Voigt K."/>
            <person name="de Hoog G.S."/>
            <person name="Smith M.E."/>
            <person name="Heitman J."/>
            <person name="Vilgalys R."/>
            <person name="Stajich J.E."/>
        </authorList>
    </citation>
    <scope>NUCLEOTIDE SEQUENCE [LARGE SCALE GENOMIC DNA]</scope>
    <source>
        <strain evidence="2 3">LSU 92-RS-03</strain>
    </source>
</reference>
<evidence type="ECO:0000313" key="3">
    <source>
        <dbReference type="Proteomes" id="UP000253551"/>
    </source>
</evidence>
<name>A0A367KLP3_RHIST</name>
<organism evidence="2 3">
    <name type="scientific">Rhizopus stolonifer</name>
    <name type="common">Rhizopus nigricans</name>
    <dbReference type="NCBI Taxonomy" id="4846"/>
    <lineage>
        <taxon>Eukaryota</taxon>
        <taxon>Fungi</taxon>
        <taxon>Fungi incertae sedis</taxon>
        <taxon>Mucoromycota</taxon>
        <taxon>Mucoromycotina</taxon>
        <taxon>Mucoromycetes</taxon>
        <taxon>Mucorales</taxon>
        <taxon>Mucorineae</taxon>
        <taxon>Rhizopodaceae</taxon>
        <taxon>Rhizopus</taxon>
    </lineage>
</organism>
<protein>
    <submittedName>
        <fullName evidence="2">Uncharacterized protein</fullName>
    </submittedName>
</protein>
<dbReference type="OrthoDB" id="2275774at2759"/>
<proteinExistence type="predicted"/>